<dbReference type="SUPFAM" id="SSF46689">
    <property type="entry name" value="Homeodomain-like"/>
    <property type="match status" value="1"/>
</dbReference>
<protein>
    <submittedName>
        <fullName evidence="6">TetR/AcrR family transcriptional regulator</fullName>
    </submittedName>
</protein>
<dbReference type="SUPFAM" id="SSF48498">
    <property type="entry name" value="Tetracyclin repressor-like, C-terminal domain"/>
    <property type="match status" value="1"/>
</dbReference>
<comment type="caution">
    <text evidence="6">The sequence shown here is derived from an EMBL/GenBank/DDBJ whole genome shotgun (WGS) entry which is preliminary data.</text>
</comment>
<accession>A0A540V832</accession>
<evidence type="ECO:0000256" key="3">
    <source>
        <dbReference type="ARBA" id="ARBA00023163"/>
    </source>
</evidence>
<dbReference type="PRINTS" id="PR00455">
    <property type="entry name" value="HTHTETR"/>
</dbReference>
<feature type="DNA-binding region" description="H-T-H motif" evidence="4">
    <location>
        <begin position="27"/>
        <end position="46"/>
    </location>
</feature>
<dbReference type="InterPro" id="IPR001647">
    <property type="entry name" value="HTH_TetR"/>
</dbReference>
<dbReference type="AlphaFoldDB" id="A0A540V832"/>
<dbReference type="EMBL" id="VIFK01000536">
    <property type="protein sequence ID" value="TQE92888.1"/>
    <property type="molecule type" value="Genomic_DNA"/>
</dbReference>
<dbReference type="PANTHER" id="PTHR47506:SF1">
    <property type="entry name" value="HTH-TYPE TRANSCRIPTIONAL REGULATOR YJDC"/>
    <property type="match status" value="1"/>
</dbReference>
<name>A0A540V832_9GAMM</name>
<dbReference type="PANTHER" id="PTHR47506">
    <property type="entry name" value="TRANSCRIPTIONAL REGULATORY PROTEIN"/>
    <property type="match status" value="1"/>
</dbReference>
<feature type="domain" description="HTH tetR-type" evidence="5">
    <location>
        <begin position="4"/>
        <end position="64"/>
    </location>
</feature>
<keyword evidence="2 4" id="KW-0238">DNA-binding</keyword>
<dbReference type="Proteomes" id="UP000315400">
    <property type="component" value="Unassembled WGS sequence"/>
</dbReference>
<organism evidence="6 7">
    <name type="scientific">Spiribacter salinus</name>
    <dbReference type="NCBI Taxonomy" id="1335746"/>
    <lineage>
        <taxon>Bacteria</taxon>
        <taxon>Pseudomonadati</taxon>
        <taxon>Pseudomonadota</taxon>
        <taxon>Gammaproteobacteria</taxon>
        <taxon>Chromatiales</taxon>
        <taxon>Ectothiorhodospiraceae</taxon>
        <taxon>Spiribacter</taxon>
    </lineage>
</organism>
<sequence>MAPDDRRAAILASAHTLFMERGWEAVTIADVLAAADISKGGFYHHFGAKEDLLAGIVARMTEQSLADADAMLCQTAGDALAKLKAFLADSVRWKAENIGEMRYLTDVLSKPGNDILFRRMFDAIAAAVVPILEDIIAEGATDGSLDVADPGLAAEMIVGLSHGRRQVFDEALAIAVAGDLDRATDHLEARMRAEGLTCDRLLGLPRGTIPLSHPDAYRRILASLVAPALQTEDHDA</sequence>
<evidence type="ECO:0000313" key="6">
    <source>
        <dbReference type="EMBL" id="TQE92888.1"/>
    </source>
</evidence>
<keyword evidence="3" id="KW-0804">Transcription</keyword>
<evidence type="ECO:0000256" key="2">
    <source>
        <dbReference type="ARBA" id="ARBA00023125"/>
    </source>
</evidence>
<evidence type="ECO:0000259" key="5">
    <source>
        <dbReference type="PROSITE" id="PS50977"/>
    </source>
</evidence>
<dbReference type="Pfam" id="PF00440">
    <property type="entry name" value="TetR_N"/>
    <property type="match status" value="1"/>
</dbReference>
<dbReference type="InterPro" id="IPR036271">
    <property type="entry name" value="Tet_transcr_reg_TetR-rel_C_sf"/>
</dbReference>
<dbReference type="Gene3D" id="1.10.357.10">
    <property type="entry name" value="Tetracycline Repressor, domain 2"/>
    <property type="match status" value="1"/>
</dbReference>
<evidence type="ECO:0000313" key="7">
    <source>
        <dbReference type="Proteomes" id="UP000315400"/>
    </source>
</evidence>
<gene>
    <name evidence="6" type="ORF">FKY71_18820</name>
</gene>
<evidence type="ECO:0000256" key="4">
    <source>
        <dbReference type="PROSITE-ProRule" id="PRU00335"/>
    </source>
</evidence>
<dbReference type="InterPro" id="IPR009057">
    <property type="entry name" value="Homeodomain-like_sf"/>
</dbReference>
<dbReference type="PROSITE" id="PS50977">
    <property type="entry name" value="HTH_TETR_2"/>
    <property type="match status" value="1"/>
</dbReference>
<keyword evidence="1" id="KW-0805">Transcription regulation</keyword>
<reference evidence="6 7" key="1">
    <citation type="submission" date="2019-06" db="EMBL/GenBank/DDBJ databases">
        <title>Metagenome assembled Genome of Spiribacter salinus SL48-SHIP from the microbial mat of Salt Lake 48 (Novosibirsk region, Russia).</title>
        <authorList>
            <person name="Shipova A."/>
            <person name="Rozanov A.S."/>
            <person name="Bryanskaya A.V."/>
            <person name="Peltek S.E."/>
        </authorList>
    </citation>
    <scope>NUCLEOTIDE SEQUENCE [LARGE SCALE GENOMIC DNA]</scope>
    <source>
        <strain evidence="6">SL48-SHIP-2</strain>
    </source>
</reference>
<dbReference type="GO" id="GO:0003677">
    <property type="term" value="F:DNA binding"/>
    <property type="evidence" value="ECO:0007669"/>
    <property type="project" value="UniProtKB-UniRule"/>
</dbReference>
<proteinExistence type="predicted"/>
<evidence type="ECO:0000256" key="1">
    <source>
        <dbReference type="ARBA" id="ARBA00023015"/>
    </source>
</evidence>